<accession>A5G4L7</accession>
<dbReference type="KEGG" id="gur:Gura_2557"/>
<protein>
    <submittedName>
        <fullName evidence="1">Uncharacterized protein</fullName>
    </submittedName>
</protein>
<organism evidence="1 2">
    <name type="scientific">Geotalea uraniireducens (strain Rf4)</name>
    <name type="common">Geobacter uraniireducens</name>
    <dbReference type="NCBI Taxonomy" id="351605"/>
    <lineage>
        <taxon>Bacteria</taxon>
        <taxon>Pseudomonadati</taxon>
        <taxon>Thermodesulfobacteriota</taxon>
        <taxon>Desulfuromonadia</taxon>
        <taxon>Geobacterales</taxon>
        <taxon>Geobacteraceae</taxon>
        <taxon>Geotalea</taxon>
    </lineage>
</organism>
<keyword evidence="2" id="KW-1185">Reference proteome</keyword>
<dbReference type="RefSeq" id="WP_011939419.1">
    <property type="nucleotide sequence ID" value="NC_009483.1"/>
</dbReference>
<dbReference type="STRING" id="351605.Gura_2557"/>
<gene>
    <name evidence="1" type="ordered locus">Gura_2557</name>
</gene>
<reference evidence="1 2" key="1">
    <citation type="submission" date="2007-05" db="EMBL/GenBank/DDBJ databases">
        <title>Complete sequence of Geobacter uraniireducens Rf4.</title>
        <authorList>
            <consortium name="US DOE Joint Genome Institute"/>
            <person name="Copeland A."/>
            <person name="Lucas S."/>
            <person name="Lapidus A."/>
            <person name="Barry K."/>
            <person name="Detter J.C."/>
            <person name="Glavina del Rio T."/>
            <person name="Hammon N."/>
            <person name="Israni S."/>
            <person name="Dalin E."/>
            <person name="Tice H."/>
            <person name="Pitluck S."/>
            <person name="Chertkov O."/>
            <person name="Brettin T."/>
            <person name="Bruce D."/>
            <person name="Han C."/>
            <person name="Schmutz J."/>
            <person name="Larimer F."/>
            <person name="Land M."/>
            <person name="Hauser L."/>
            <person name="Kyrpides N."/>
            <person name="Mikhailova N."/>
            <person name="Shelobolina E."/>
            <person name="Aklujkar M."/>
            <person name="Lovley D."/>
            <person name="Richardson P."/>
        </authorList>
    </citation>
    <scope>NUCLEOTIDE SEQUENCE [LARGE SCALE GENOMIC DNA]</scope>
    <source>
        <strain evidence="1 2">Rf4</strain>
    </source>
</reference>
<dbReference type="HOGENOM" id="CLU_2382048_0_0_7"/>
<evidence type="ECO:0000313" key="2">
    <source>
        <dbReference type="Proteomes" id="UP000006695"/>
    </source>
</evidence>
<sequence length="94" mass="10587">MVSYLCLVLLMCGILYGYLNNALENYLLAEIKDNLTNETRMAALMVSRKGRDLHRDAQAIAVAIGKEVKARKPAMVLRLKRILSPNLSQPVTWL</sequence>
<dbReference type="AlphaFoldDB" id="A5G4L7"/>
<evidence type="ECO:0000313" key="1">
    <source>
        <dbReference type="EMBL" id="ABQ26735.1"/>
    </source>
</evidence>
<proteinExistence type="predicted"/>
<name>A5G4L7_GEOUR</name>
<dbReference type="Proteomes" id="UP000006695">
    <property type="component" value="Chromosome"/>
</dbReference>
<dbReference type="EMBL" id="CP000698">
    <property type="protein sequence ID" value="ABQ26735.1"/>
    <property type="molecule type" value="Genomic_DNA"/>
</dbReference>